<evidence type="ECO:0000313" key="3">
    <source>
        <dbReference type="Proteomes" id="UP000298138"/>
    </source>
</evidence>
<evidence type="ECO:0000256" key="1">
    <source>
        <dbReference type="SAM" id="MobiDB-lite"/>
    </source>
</evidence>
<feature type="compositionally biased region" description="Basic residues" evidence="1">
    <location>
        <begin position="104"/>
        <end position="116"/>
    </location>
</feature>
<feature type="compositionally biased region" description="Polar residues" evidence="1">
    <location>
        <begin position="48"/>
        <end position="59"/>
    </location>
</feature>
<proteinExistence type="predicted"/>
<reference evidence="2 3" key="1">
    <citation type="submission" date="2019-04" db="EMBL/GenBank/DDBJ databases">
        <title>Comparative genomics and transcriptomics to analyze fruiting body development in filamentous ascomycetes.</title>
        <authorList>
            <consortium name="DOE Joint Genome Institute"/>
            <person name="Lutkenhaus R."/>
            <person name="Traeger S."/>
            <person name="Breuer J."/>
            <person name="Kuo A."/>
            <person name="Lipzen A."/>
            <person name="Pangilinan J."/>
            <person name="Dilworth D."/>
            <person name="Sandor L."/>
            <person name="Poggeler S."/>
            <person name="Barry K."/>
            <person name="Grigoriev I.V."/>
            <person name="Nowrousian M."/>
        </authorList>
    </citation>
    <scope>NUCLEOTIDE SEQUENCE [LARGE SCALE GENOMIC DNA]</scope>
    <source>
        <strain evidence="2 3">CBS 389.68</strain>
    </source>
</reference>
<protein>
    <submittedName>
        <fullName evidence="2">Uncharacterized protein</fullName>
    </submittedName>
</protein>
<dbReference type="EMBL" id="ML220113">
    <property type="protein sequence ID" value="TGZ83638.1"/>
    <property type="molecule type" value="Genomic_DNA"/>
</dbReference>
<feature type="region of interest" description="Disordered" evidence="1">
    <location>
        <begin position="1"/>
        <end position="160"/>
    </location>
</feature>
<name>A0A4S2N392_9PEZI</name>
<evidence type="ECO:0000313" key="2">
    <source>
        <dbReference type="EMBL" id="TGZ83638.1"/>
    </source>
</evidence>
<sequence length="229" mass="25061">MPETMDGSGPSCPAETPQDDSPPTPISSAEEPENGPINKNRSLDKPTSEITSSQTTLSNDIMPPKKAVGSPRKRAAPKRDPKPTKTELVLDESTLLTPEESPVKKRRTVSPRKKEAKAKIVEEETPEEGQNNPDVDGMGIDDSPPAPTSRIPFTKANTDEIPGNFSSEALSQNAVHFLMNTIVENATMDKKWSLWAKMMKDCGCEITGGGLKKQMEKVWLARLQGMYKD</sequence>
<organism evidence="2 3">
    <name type="scientific">Ascodesmis nigricans</name>
    <dbReference type="NCBI Taxonomy" id="341454"/>
    <lineage>
        <taxon>Eukaryota</taxon>
        <taxon>Fungi</taxon>
        <taxon>Dikarya</taxon>
        <taxon>Ascomycota</taxon>
        <taxon>Pezizomycotina</taxon>
        <taxon>Pezizomycetes</taxon>
        <taxon>Pezizales</taxon>
        <taxon>Ascodesmidaceae</taxon>
        <taxon>Ascodesmis</taxon>
    </lineage>
</organism>
<dbReference type="InParanoid" id="A0A4S2N392"/>
<keyword evidence="3" id="KW-1185">Reference proteome</keyword>
<dbReference type="AlphaFoldDB" id="A0A4S2N392"/>
<gene>
    <name evidence="2" type="ORF">EX30DRAFT_338254</name>
</gene>
<accession>A0A4S2N392</accession>
<dbReference type="Proteomes" id="UP000298138">
    <property type="component" value="Unassembled WGS sequence"/>
</dbReference>